<gene>
    <name evidence="8" type="primary">hisD</name>
    <name evidence="8" type="ORF">SH580_07565</name>
</gene>
<evidence type="ECO:0000256" key="3">
    <source>
        <dbReference type="ARBA" id="ARBA00022723"/>
    </source>
</evidence>
<evidence type="ECO:0000313" key="8">
    <source>
        <dbReference type="EMBL" id="WPJ97565.1"/>
    </source>
</evidence>
<dbReference type="PANTHER" id="PTHR21256">
    <property type="entry name" value="HISTIDINOL DEHYDROGENASE HDH"/>
    <property type="match status" value="1"/>
</dbReference>
<reference evidence="8 9" key="1">
    <citation type="submission" date="2023-11" db="EMBL/GenBank/DDBJ databases">
        <title>Coraliomargarita sp. nov., isolated from marine algae.</title>
        <authorList>
            <person name="Lee J.K."/>
            <person name="Baek J.H."/>
            <person name="Kim J.M."/>
            <person name="Choi D.G."/>
            <person name="Jeon C.O."/>
        </authorList>
    </citation>
    <scope>NUCLEOTIDE SEQUENCE [LARGE SCALE GENOMIC DNA]</scope>
    <source>
        <strain evidence="8 9">J2-16</strain>
    </source>
</reference>
<dbReference type="PIRSF" id="PIRSF000099">
    <property type="entry name" value="Histidinol_dh"/>
    <property type="match status" value="1"/>
</dbReference>
<dbReference type="Gene3D" id="1.20.5.1300">
    <property type="match status" value="1"/>
</dbReference>
<evidence type="ECO:0000256" key="1">
    <source>
        <dbReference type="ARBA" id="ARBA00001947"/>
    </source>
</evidence>
<comment type="similarity">
    <text evidence="2 6 7">Belongs to the histidinol dehydrogenase family.</text>
</comment>
<dbReference type="EC" id="1.1.1.23" evidence="8"/>
<accession>A0ABZ0RS03</accession>
<dbReference type="InterPro" id="IPR016161">
    <property type="entry name" value="Ald_DH/histidinol_DH"/>
</dbReference>
<evidence type="ECO:0000256" key="6">
    <source>
        <dbReference type="PIRNR" id="PIRNR000099"/>
    </source>
</evidence>
<evidence type="ECO:0000256" key="5">
    <source>
        <dbReference type="ARBA" id="ARBA00023002"/>
    </source>
</evidence>
<dbReference type="InterPro" id="IPR001692">
    <property type="entry name" value="Histidinol_DH_CS"/>
</dbReference>
<evidence type="ECO:0000256" key="7">
    <source>
        <dbReference type="RuleBase" id="RU004175"/>
    </source>
</evidence>
<keyword evidence="5 6" id="KW-0560">Oxidoreductase</keyword>
<organism evidence="8 9">
    <name type="scientific">Coraliomargarita algicola</name>
    <dbReference type="NCBI Taxonomy" id="3092156"/>
    <lineage>
        <taxon>Bacteria</taxon>
        <taxon>Pseudomonadati</taxon>
        <taxon>Verrucomicrobiota</taxon>
        <taxon>Opitutia</taxon>
        <taxon>Puniceicoccales</taxon>
        <taxon>Coraliomargaritaceae</taxon>
        <taxon>Coraliomargarita</taxon>
    </lineage>
</organism>
<keyword evidence="3" id="KW-0479">Metal-binding</keyword>
<dbReference type="PANTHER" id="PTHR21256:SF2">
    <property type="entry name" value="HISTIDINE BIOSYNTHESIS TRIFUNCTIONAL PROTEIN"/>
    <property type="match status" value="1"/>
</dbReference>
<dbReference type="Pfam" id="PF00815">
    <property type="entry name" value="Histidinol_dh"/>
    <property type="match status" value="1"/>
</dbReference>
<dbReference type="Proteomes" id="UP001324993">
    <property type="component" value="Chromosome"/>
</dbReference>
<evidence type="ECO:0000256" key="4">
    <source>
        <dbReference type="ARBA" id="ARBA00022833"/>
    </source>
</evidence>
<dbReference type="PRINTS" id="PR00083">
    <property type="entry name" value="HOLDHDRGNASE"/>
</dbReference>
<keyword evidence="9" id="KW-1185">Reference proteome</keyword>
<comment type="cofactor">
    <cofactor evidence="1">
        <name>Zn(2+)</name>
        <dbReference type="ChEBI" id="CHEBI:29105"/>
    </cofactor>
</comment>
<dbReference type="CDD" id="cd06572">
    <property type="entry name" value="Histidinol_dh"/>
    <property type="match status" value="1"/>
</dbReference>
<proteinExistence type="inferred from homology"/>
<dbReference type="InterPro" id="IPR012131">
    <property type="entry name" value="Hstdl_DH"/>
</dbReference>
<evidence type="ECO:0000313" key="9">
    <source>
        <dbReference type="Proteomes" id="UP001324993"/>
    </source>
</evidence>
<dbReference type="NCBIfam" id="TIGR00069">
    <property type="entry name" value="hisD"/>
    <property type="match status" value="1"/>
</dbReference>
<dbReference type="RefSeq" id="WP_319834405.1">
    <property type="nucleotide sequence ID" value="NZ_CP138858.1"/>
</dbReference>
<dbReference type="EMBL" id="CP138858">
    <property type="protein sequence ID" value="WPJ97565.1"/>
    <property type="molecule type" value="Genomic_DNA"/>
</dbReference>
<dbReference type="InterPro" id="IPR022695">
    <property type="entry name" value="Histidinol_DH_monofunct"/>
</dbReference>
<dbReference type="SUPFAM" id="SSF53720">
    <property type="entry name" value="ALDH-like"/>
    <property type="match status" value="1"/>
</dbReference>
<dbReference type="Gene3D" id="3.40.50.1980">
    <property type="entry name" value="Nitrogenase molybdenum iron protein domain"/>
    <property type="match status" value="2"/>
</dbReference>
<dbReference type="PROSITE" id="PS00611">
    <property type="entry name" value="HISOL_DEHYDROGENASE"/>
    <property type="match status" value="1"/>
</dbReference>
<evidence type="ECO:0000256" key="2">
    <source>
        <dbReference type="ARBA" id="ARBA00010178"/>
    </source>
</evidence>
<protein>
    <submittedName>
        <fullName evidence="8">Histidinol dehydrogenase</fullName>
        <ecNumber evidence="8">1.1.1.23</ecNumber>
    </submittedName>
</protein>
<name>A0ABZ0RS03_9BACT</name>
<sequence length="431" mass="46066">MQKIEFSDTPKFQQALRTFCEQAIVAGDVTDVVSAVLAEVRQRGDAAVLEYTEKFDGAQLAAKQMRVSDEELKASVKSLSPADRKAIRESIALVKEFHKKTLPKNWKARNAQGGIVGERFYPIQRVGLYIPGGNVPLVSTVVMTAVLAKLVKCPEIAVCTPPDAEGQIAPAMLAALSMIGIDEVYKVGGIQAIGAMAYGTQTIPAVDKVFGPGNAFVMEAKRQVLGTIGIDLLPGPSEVMIIADSGANPQHVAADLLAQAEHGSGKEIIYFATTSKALLKKVEKAIAQQMPSLTHAEKCAKVLDGRCLAVTCKKLSQAAEVANYIAPEHLELQVADKSIEPLSKQITTAGAILQGYLTPTVLGDFTAGPSHTLPTGRVGRFFSGLQATDFMRRSSTVRYNAKSLANAAPVVETFARLEKLDAHGKSLTIRL</sequence>
<keyword evidence="4" id="KW-0862">Zinc</keyword>
<dbReference type="GO" id="GO:0004399">
    <property type="term" value="F:histidinol dehydrogenase activity"/>
    <property type="evidence" value="ECO:0007669"/>
    <property type="project" value="UniProtKB-EC"/>
</dbReference>